<sequence>MTKTLQLITLAFVLLLSACSSLPDSGKNGSNQLVAPAGDTIPFRLTDANNMSIRALLNDRDTVDLMFHTAAGSITLTKTATARLTSVDFTERDTVSSWGGSNESRSSRENKLRIGKSAWTKLPIWENDNSGPETDGKFGPHLFADQVILFDFDRQHLIVYDSLPVIDPAYQRAEADFEDDFIFLSGQLQLGDTALSNRFLLHSGYGGTLLLDDVFVQEHELSTALEIISTSILKDSYGNELKTQKAILPGFQMGALKFSELPVGFFEGAIGRQKMSVLGGGLLKRFNIILDLRQKAVYLKPNSLTDRAFPVE</sequence>
<dbReference type="EMBL" id="PDUD01000002">
    <property type="protein sequence ID" value="PHN08188.1"/>
    <property type="molecule type" value="Genomic_DNA"/>
</dbReference>
<dbReference type="RefSeq" id="WP_099148391.1">
    <property type="nucleotide sequence ID" value="NZ_PDUD01000002.1"/>
</dbReference>
<dbReference type="AlphaFoldDB" id="A0A2D0NIC4"/>
<evidence type="ECO:0000256" key="1">
    <source>
        <dbReference type="SAM" id="SignalP"/>
    </source>
</evidence>
<evidence type="ECO:0000313" key="2">
    <source>
        <dbReference type="EMBL" id="PHN08188.1"/>
    </source>
</evidence>
<keyword evidence="3" id="KW-1185">Reference proteome</keyword>
<name>A0A2D0NIC4_FLAN2</name>
<accession>A0A2D0NIC4</accession>
<gene>
    <name evidence="2" type="ORF">CRP01_02380</name>
</gene>
<organism evidence="2 3">
    <name type="scientific">Flavilitoribacter nigricans (strain ATCC 23147 / DSM 23189 / NBRC 102662 / NCIMB 1420 / SS-2)</name>
    <name type="common">Lewinella nigricans</name>
    <dbReference type="NCBI Taxonomy" id="1122177"/>
    <lineage>
        <taxon>Bacteria</taxon>
        <taxon>Pseudomonadati</taxon>
        <taxon>Bacteroidota</taxon>
        <taxon>Saprospiria</taxon>
        <taxon>Saprospirales</taxon>
        <taxon>Lewinellaceae</taxon>
        <taxon>Flavilitoribacter</taxon>
    </lineage>
</organism>
<protein>
    <recommendedName>
        <fullName evidence="4">Clan AA aspartic protease</fullName>
    </recommendedName>
</protein>
<feature type="signal peptide" evidence="1">
    <location>
        <begin position="1"/>
        <end position="26"/>
    </location>
</feature>
<evidence type="ECO:0008006" key="4">
    <source>
        <dbReference type="Google" id="ProtNLM"/>
    </source>
</evidence>
<proteinExistence type="predicted"/>
<feature type="chain" id="PRO_5012609859" description="Clan AA aspartic protease" evidence="1">
    <location>
        <begin position="27"/>
        <end position="312"/>
    </location>
</feature>
<evidence type="ECO:0000313" key="3">
    <source>
        <dbReference type="Proteomes" id="UP000223913"/>
    </source>
</evidence>
<dbReference type="Proteomes" id="UP000223913">
    <property type="component" value="Unassembled WGS sequence"/>
</dbReference>
<dbReference type="PROSITE" id="PS51257">
    <property type="entry name" value="PROKAR_LIPOPROTEIN"/>
    <property type="match status" value="1"/>
</dbReference>
<reference evidence="2 3" key="1">
    <citation type="submission" date="2017-10" db="EMBL/GenBank/DDBJ databases">
        <title>The draft genome sequence of Lewinella nigricans NBRC 102662.</title>
        <authorList>
            <person name="Wang K."/>
        </authorList>
    </citation>
    <scope>NUCLEOTIDE SEQUENCE [LARGE SCALE GENOMIC DNA]</scope>
    <source>
        <strain evidence="2 3">NBRC 102662</strain>
    </source>
</reference>
<dbReference type="OrthoDB" id="5166556at2"/>
<comment type="caution">
    <text evidence="2">The sequence shown here is derived from an EMBL/GenBank/DDBJ whole genome shotgun (WGS) entry which is preliminary data.</text>
</comment>
<keyword evidence="1" id="KW-0732">Signal</keyword>